<dbReference type="InterPro" id="IPR003323">
    <property type="entry name" value="OTU_dom"/>
</dbReference>
<evidence type="ECO:0000256" key="6">
    <source>
        <dbReference type="ARBA" id="ARBA00022723"/>
    </source>
</evidence>
<protein>
    <recommendedName>
        <fullName evidence="3">ubiquitinyl hydrolase 1</fullName>
        <ecNumber evidence="3">3.4.19.12</ecNumber>
    </recommendedName>
</protein>
<evidence type="ECO:0000256" key="12">
    <source>
        <dbReference type="ARBA" id="ARBA00022833"/>
    </source>
</evidence>
<dbReference type="InterPro" id="IPR049768">
    <property type="entry name" value="ZRANB1_OTU"/>
</dbReference>
<feature type="domain" description="OTU" evidence="16">
    <location>
        <begin position="485"/>
        <end position="610"/>
    </location>
</feature>
<evidence type="ECO:0000313" key="17">
    <source>
        <dbReference type="Proteomes" id="UP000887566"/>
    </source>
</evidence>
<organism evidence="17 18">
    <name type="scientific">Plectus sambesii</name>
    <dbReference type="NCBI Taxonomy" id="2011161"/>
    <lineage>
        <taxon>Eukaryota</taxon>
        <taxon>Metazoa</taxon>
        <taxon>Ecdysozoa</taxon>
        <taxon>Nematoda</taxon>
        <taxon>Chromadorea</taxon>
        <taxon>Plectida</taxon>
        <taxon>Plectina</taxon>
        <taxon>Plectoidea</taxon>
        <taxon>Plectidae</taxon>
        <taxon>Plectus</taxon>
    </lineage>
</organism>
<dbReference type="GO" id="GO:0005634">
    <property type="term" value="C:nucleus"/>
    <property type="evidence" value="ECO:0007669"/>
    <property type="project" value="TreeGrafter"/>
</dbReference>
<dbReference type="EC" id="3.4.19.12" evidence="3"/>
<dbReference type="GO" id="GO:0070530">
    <property type="term" value="F:K63-linked polyubiquitin modification-dependent protein binding"/>
    <property type="evidence" value="ECO:0007669"/>
    <property type="project" value="TreeGrafter"/>
</dbReference>
<feature type="region of interest" description="Disordered" evidence="14">
    <location>
        <begin position="736"/>
        <end position="850"/>
    </location>
</feature>
<evidence type="ECO:0000256" key="14">
    <source>
        <dbReference type="SAM" id="MobiDB-lite"/>
    </source>
</evidence>
<dbReference type="GO" id="GO:0004843">
    <property type="term" value="F:cysteine-type deubiquitinase activity"/>
    <property type="evidence" value="ECO:0007669"/>
    <property type="project" value="UniProtKB-EC"/>
</dbReference>
<comment type="similarity">
    <text evidence="2">Belongs to the peptidase C64 family.</text>
</comment>
<evidence type="ECO:0000256" key="3">
    <source>
        <dbReference type="ARBA" id="ARBA00012759"/>
    </source>
</evidence>
<dbReference type="PANTHER" id="PTHR13367">
    <property type="entry name" value="UBIQUITIN THIOESTERASE"/>
    <property type="match status" value="1"/>
</dbReference>
<feature type="domain" description="RanBP2-type" evidence="15">
    <location>
        <begin position="167"/>
        <end position="196"/>
    </location>
</feature>
<dbReference type="PROSITE" id="PS01358">
    <property type="entry name" value="ZF_RANBP2_1"/>
    <property type="match status" value="3"/>
</dbReference>
<keyword evidence="7" id="KW-0677">Repeat</keyword>
<dbReference type="Gene3D" id="4.10.1060.10">
    <property type="entry name" value="Zinc finger, RanBP2-type"/>
    <property type="match status" value="3"/>
</dbReference>
<dbReference type="GO" id="GO:0030177">
    <property type="term" value="P:positive regulation of Wnt signaling pathway"/>
    <property type="evidence" value="ECO:0007669"/>
    <property type="project" value="TreeGrafter"/>
</dbReference>
<feature type="compositionally biased region" description="Polar residues" evidence="14">
    <location>
        <begin position="206"/>
        <end position="229"/>
    </location>
</feature>
<evidence type="ECO:0000256" key="8">
    <source>
        <dbReference type="ARBA" id="ARBA00022771"/>
    </source>
</evidence>
<dbReference type="InterPro" id="IPR051346">
    <property type="entry name" value="OTU_Deubiquitinase"/>
</dbReference>
<dbReference type="GO" id="GO:0005737">
    <property type="term" value="C:cytoplasm"/>
    <property type="evidence" value="ECO:0007669"/>
    <property type="project" value="TreeGrafter"/>
</dbReference>
<evidence type="ECO:0000256" key="7">
    <source>
        <dbReference type="ARBA" id="ARBA00022737"/>
    </source>
</evidence>
<accession>A0A914VU95</accession>
<evidence type="ECO:0000256" key="10">
    <source>
        <dbReference type="ARBA" id="ARBA00022801"/>
    </source>
</evidence>
<dbReference type="GO" id="GO:0008270">
    <property type="term" value="F:zinc ion binding"/>
    <property type="evidence" value="ECO:0007669"/>
    <property type="project" value="UniProtKB-KW"/>
</dbReference>
<dbReference type="SMART" id="SM00547">
    <property type="entry name" value="ZnF_RBZ"/>
    <property type="match status" value="3"/>
</dbReference>
<proteinExistence type="inferred from homology"/>
<evidence type="ECO:0000256" key="4">
    <source>
        <dbReference type="ARBA" id="ARBA00022670"/>
    </source>
</evidence>
<keyword evidence="4" id="KW-0645">Protease</keyword>
<evidence type="ECO:0000256" key="2">
    <source>
        <dbReference type="ARBA" id="ARBA00005865"/>
    </source>
</evidence>
<keyword evidence="5" id="KW-0879">Wnt signaling pathway</keyword>
<dbReference type="PANTHER" id="PTHR13367:SF28">
    <property type="entry name" value="UBIQUITIN THIOESTERASE ZRANB1"/>
    <property type="match status" value="1"/>
</dbReference>
<dbReference type="Pfam" id="PF18418">
    <property type="entry name" value="AnkUBD"/>
    <property type="match status" value="1"/>
</dbReference>
<dbReference type="PROSITE" id="PS50802">
    <property type="entry name" value="OTU"/>
    <property type="match status" value="1"/>
</dbReference>
<evidence type="ECO:0000256" key="5">
    <source>
        <dbReference type="ARBA" id="ARBA00022687"/>
    </source>
</evidence>
<feature type="compositionally biased region" description="Polar residues" evidence="14">
    <location>
        <begin position="736"/>
        <end position="747"/>
    </location>
</feature>
<sequence>MSQQSQPSLDGQPAEDGTDGTKWTCGYCTYNNWPLTAKCTICRMPKPIQNLRIEDAVATMSSPYADMNSSDCPQMELERWACLSCTYLNWPRSRKCVQCQMSKPSPATRKISVDCVSSASSDGEAPKQAISPGNRNSSSPPLSSTIFQPCSPGTSTPQLDSTIVARKLQKWTCNGCTYQNWPKTPRCVMCYTPRPGLAISPRMRSAVQSPNAPSSPQAETNSGSQSPTGSRDKKRVLQDESGYEGTGRKSPKSSGPPSVGSSNENLAAAAPSPSEGGDALDRHLRRLRHQPNRTLEFLWLNAVRSVVSSSNGDADHVEAYLAAGGDPSRQLTNSESQMLERAHSSCVFEVGHTLLLLALRYQRDDIVTLLLGRADMEHNASDIAHGSGGGRIKRVPCYVSPDTAANIRRSVAMSLRQRKGELPCFYFSEITTFALPASIYELTPPALQRRLFDEVLDRGVQKELEEECAIINWSLEVTDRLSSRLFALWNRTAGDCLLDSVLQATWGVFDSENSLRQALADSLTDAAQSFYPRWREYETLLAKGMQYSLDENQFIRDWDYILKLASKPGSALEQAHVFALAHIVRRPIIVYGVRIVKSYRGEHLDYARFEGVYLPLLWESSFCSRSPICLGYTRGHFVALAPMEPPGFRRATRLDARSRYVHLPLQDGDGKLLPVHFIGQNEIGHEQQMLRTWLDVTVTDGGLWCAKMKLHNPPALVDQMIEDWLDYYRRQGQHMTALQQRNASSGGQRFHRSSPTPSPSPSSIPSGGAVLSPPPSPALNKESSSSSAVSPTDKLTPLIGAPSSTASHHLETVVEAAETVDGPAHPKSISAPNRQPDDGTSTSEESENEE</sequence>
<feature type="region of interest" description="Disordered" evidence="14">
    <location>
        <begin position="203"/>
        <end position="279"/>
    </location>
</feature>
<dbReference type="GO" id="GO:0007010">
    <property type="term" value="P:cytoskeleton organization"/>
    <property type="evidence" value="ECO:0007669"/>
    <property type="project" value="TreeGrafter"/>
</dbReference>
<name>A0A914VU95_9BILA</name>
<dbReference type="Pfam" id="PF00641">
    <property type="entry name" value="Zn_ribbon_RanBP"/>
    <property type="match status" value="1"/>
</dbReference>
<dbReference type="GO" id="GO:0016055">
    <property type="term" value="P:Wnt signaling pathway"/>
    <property type="evidence" value="ECO:0007669"/>
    <property type="project" value="UniProtKB-KW"/>
</dbReference>
<dbReference type="GO" id="GO:0071947">
    <property type="term" value="P:protein deubiquitination involved in ubiquitin-dependent protein catabolic process"/>
    <property type="evidence" value="ECO:0007669"/>
    <property type="project" value="TreeGrafter"/>
</dbReference>
<keyword evidence="11" id="KW-0788">Thiol protease</keyword>
<comment type="catalytic activity">
    <reaction evidence="1">
        <text>Thiol-dependent hydrolysis of ester, thioester, amide, peptide and isopeptide bonds formed by the C-terminal Gly of ubiquitin (a 76-residue protein attached to proteins as an intracellular targeting signal).</text>
        <dbReference type="EC" id="3.4.19.12"/>
    </reaction>
</comment>
<reference evidence="18" key="1">
    <citation type="submission" date="2022-11" db="UniProtKB">
        <authorList>
            <consortium name="WormBaseParasite"/>
        </authorList>
    </citation>
    <scope>IDENTIFICATION</scope>
</reference>
<feature type="compositionally biased region" description="Low complexity" evidence="14">
    <location>
        <begin position="252"/>
        <end position="262"/>
    </location>
</feature>
<feature type="domain" description="RanBP2-type" evidence="15">
    <location>
        <begin position="18"/>
        <end position="48"/>
    </location>
</feature>
<keyword evidence="8 13" id="KW-0863">Zinc-finger</keyword>
<feature type="compositionally biased region" description="Polar residues" evidence="14">
    <location>
        <begin position="781"/>
        <end position="790"/>
    </location>
</feature>
<dbReference type="GO" id="GO:0035523">
    <property type="term" value="P:protein K29-linked deubiquitination"/>
    <property type="evidence" value="ECO:0007669"/>
    <property type="project" value="TreeGrafter"/>
</dbReference>
<dbReference type="InterPro" id="IPR001876">
    <property type="entry name" value="Znf_RanBP2"/>
</dbReference>
<dbReference type="GO" id="GO:1990168">
    <property type="term" value="P:protein K33-linked deubiquitination"/>
    <property type="evidence" value="ECO:0007669"/>
    <property type="project" value="TreeGrafter"/>
</dbReference>
<dbReference type="PROSITE" id="PS50199">
    <property type="entry name" value="ZF_RANBP2_2"/>
    <property type="match status" value="3"/>
</dbReference>
<keyword evidence="17" id="KW-1185">Reference proteome</keyword>
<evidence type="ECO:0000256" key="1">
    <source>
        <dbReference type="ARBA" id="ARBA00000707"/>
    </source>
</evidence>
<evidence type="ECO:0000313" key="18">
    <source>
        <dbReference type="WBParaSite" id="PSAMB.scaffold2413size23363.g17701.t1"/>
    </source>
</evidence>
<dbReference type="SUPFAM" id="SSF90209">
    <property type="entry name" value="Ran binding protein zinc finger-like"/>
    <property type="match status" value="2"/>
</dbReference>
<evidence type="ECO:0000256" key="9">
    <source>
        <dbReference type="ARBA" id="ARBA00022786"/>
    </source>
</evidence>
<feature type="domain" description="RanBP2-type" evidence="15">
    <location>
        <begin position="76"/>
        <end position="105"/>
    </location>
</feature>
<dbReference type="WBParaSite" id="PSAMB.scaffold2413size23363.g17701.t1">
    <property type="protein sequence ID" value="PSAMB.scaffold2413size23363.g17701.t1"/>
    <property type="gene ID" value="PSAMB.scaffold2413size23363.g17701"/>
</dbReference>
<dbReference type="Pfam" id="PF02338">
    <property type="entry name" value="OTU"/>
    <property type="match status" value="1"/>
</dbReference>
<dbReference type="GO" id="GO:0016477">
    <property type="term" value="P:cell migration"/>
    <property type="evidence" value="ECO:0007669"/>
    <property type="project" value="TreeGrafter"/>
</dbReference>
<keyword evidence="9" id="KW-0833">Ubl conjugation pathway</keyword>
<feature type="compositionally biased region" description="Polar residues" evidence="14">
    <location>
        <begin position="131"/>
        <end position="155"/>
    </location>
</feature>
<dbReference type="Proteomes" id="UP000887566">
    <property type="component" value="Unplaced"/>
</dbReference>
<evidence type="ECO:0000256" key="11">
    <source>
        <dbReference type="ARBA" id="ARBA00022807"/>
    </source>
</evidence>
<dbReference type="AlphaFoldDB" id="A0A914VU95"/>
<evidence type="ECO:0000259" key="15">
    <source>
        <dbReference type="PROSITE" id="PS50199"/>
    </source>
</evidence>
<evidence type="ECO:0000256" key="13">
    <source>
        <dbReference type="PROSITE-ProRule" id="PRU00322"/>
    </source>
</evidence>
<keyword evidence="10" id="KW-0378">Hydrolase</keyword>
<keyword evidence="12" id="KW-0862">Zinc</keyword>
<keyword evidence="6" id="KW-0479">Metal-binding</keyword>
<dbReference type="InterPro" id="IPR041294">
    <property type="entry name" value="AnkUBD"/>
</dbReference>
<dbReference type="InterPro" id="IPR036443">
    <property type="entry name" value="Znf_RanBP2_sf"/>
</dbReference>
<evidence type="ECO:0000259" key="16">
    <source>
        <dbReference type="PROSITE" id="PS50802"/>
    </source>
</evidence>
<dbReference type="Gene3D" id="1.25.40.560">
    <property type="match status" value="1"/>
</dbReference>
<feature type="region of interest" description="Disordered" evidence="14">
    <location>
        <begin position="118"/>
        <end position="155"/>
    </location>
</feature>
<dbReference type="CDD" id="cd22767">
    <property type="entry name" value="OTU_ZRANB1"/>
    <property type="match status" value="1"/>
</dbReference>